<evidence type="ECO:0000313" key="3">
    <source>
        <dbReference type="Proteomes" id="UP000061457"/>
    </source>
</evidence>
<reference evidence="3" key="1">
    <citation type="submission" date="2015-11" db="EMBL/GenBank/DDBJ databases">
        <authorList>
            <person name="Kim K.M."/>
        </authorList>
    </citation>
    <scope>NUCLEOTIDE SEQUENCE [LARGE SCALE GENOMIC DNA]</scope>
    <source>
        <strain evidence="3">KCTC 12086</strain>
    </source>
</reference>
<name>A0A0S2K868_9GAMM</name>
<protein>
    <submittedName>
        <fullName evidence="2">Putative phosphohistidine phosphatase, SixA</fullName>
    </submittedName>
</protein>
<feature type="signal peptide" evidence="1">
    <location>
        <begin position="1"/>
        <end position="19"/>
    </location>
</feature>
<dbReference type="InterPro" id="IPR029033">
    <property type="entry name" value="His_PPase_superfam"/>
</dbReference>
<evidence type="ECO:0000313" key="2">
    <source>
        <dbReference type="EMBL" id="ALO44409.1"/>
    </source>
</evidence>
<dbReference type="InterPro" id="IPR013078">
    <property type="entry name" value="His_Pase_superF_clade-1"/>
</dbReference>
<keyword evidence="1" id="KW-0732">Signal</keyword>
<dbReference type="KEGG" id="pphe:PP2015_3941"/>
<accession>A0A0S2K868</accession>
<proteinExistence type="predicted"/>
<dbReference type="Proteomes" id="UP000061457">
    <property type="component" value="Chromosome II"/>
</dbReference>
<sequence>MKFSLLAVIALLFSSQLLAQPEQIFLLRHSEKASGSDPSLTDKGKLRANNIAKQLLSAKPTQLFSTEYNRTQQTIAPLARATSLKVQSYNPRELVQFAGELKLLNGVAVVVGHSNTTPQLVKLLSGHRVNIEEDEYDKLYELRLHGDEYQLIRHKTSFKAK</sequence>
<feature type="chain" id="PRO_5006601247" evidence="1">
    <location>
        <begin position="20"/>
        <end position="161"/>
    </location>
</feature>
<dbReference type="SUPFAM" id="SSF53254">
    <property type="entry name" value="Phosphoglycerate mutase-like"/>
    <property type="match status" value="1"/>
</dbReference>
<dbReference type="PATRIC" id="fig|161398.10.peg.4033"/>
<dbReference type="STRING" id="161398.PP2015_3941"/>
<dbReference type="RefSeq" id="WP_058032265.1">
    <property type="nucleotide sequence ID" value="NZ_CP013188.1"/>
</dbReference>
<keyword evidence="3" id="KW-1185">Reference proteome</keyword>
<dbReference type="EMBL" id="CP013188">
    <property type="protein sequence ID" value="ALO44409.1"/>
    <property type="molecule type" value="Genomic_DNA"/>
</dbReference>
<dbReference type="OrthoDB" id="9804503at2"/>
<organism evidence="2 3">
    <name type="scientific">Pseudoalteromonas phenolica</name>
    <dbReference type="NCBI Taxonomy" id="161398"/>
    <lineage>
        <taxon>Bacteria</taxon>
        <taxon>Pseudomonadati</taxon>
        <taxon>Pseudomonadota</taxon>
        <taxon>Gammaproteobacteria</taxon>
        <taxon>Alteromonadales</taxon>
        <taxon>Pseudoalteromonadaceae</taxon>
        <taxon>Pseudoalteromonas</taxon>
    </lineage>
</organism>
<dbReference type="Gene3D" id="3.40.50.1240">
    <property type="entry name" value="Phosphoglycerate mutase-like"/>
    <property type="match status" value="1"/>
</dbReference>
<gene>
    <name evidence="2" type="ORF">PP2015_3941</name>
</gene>
<dbReference type="Pfam" id="PF00300">
    <property type="entry name" value="His_Phos_1"/>
    <property type="match status" value="1"/>
</dbReference>
<dbReference type="AlphaFoldDB" id="A0A0S2K868"/>
<evidence type="ECO:0000256" key="1">
    <source>
        <dbReference type="SAM" id="SignalP"/>
    </source>
</evidence>